<evidence type="ECO:0000313" key="3">
    <source>
        <dbReference type="Proteomes" id="UP000196151"/>
    </source>
</evidence>
<dbReference type="Proteomes" id="UP000196151">
    <property type="component" value="Chromosome"/>
</dbReference>
<evidence type="ECO:0000313" key="2">
    <source>
        <dbReference type="EMBL" id="WYJ93084.1"/>
    </source>
</evidence>
<name>A0A200JF59_9ENTE</name>
<organism evidence="1">
    <name type="scientific">Candidatus Enterococcus dunnyi</name>
    <dbReference type="NCBI Taxonomy" id="1834192"/>
    <lineage>
        <taxon>Bacteria</taxon>
        <taxon>Bacillati</taxon>
        <taxon>Bacillota</taxon>
        <taxon>Bacilli</taxon>
        <taxon>Lactobacillales</taxon>
        <taxon>Enterococcaceae</taxon>
        <taxon>Enterococcus</taxon>
    </lineage>
</organism>
<evidence type="ECO:0000313" key="1">
    <source>
        <dbReference type="EMBL" id="OUZ35783.1"/>
    </source>
</evidence>
<reference evidence="2" key="2">
    <citation type="submission" date="2017-05" db="EMBL/GenBank/DDBJ databases">
        <authorList>
            <consortium name="The Broad Institute Genomics Platform"/>
            <consortium name="The Broad Institute Genomic Center for Infectious Diseases"/>
            <person name="Earl A."/>
            <person name="Manson A."/>
            <person name="Schwartman J."/>
            <person name="Gilmore M."/>
            <person name="Abouelleil A."/>
            <person name="Cao P."/>
            <person name="Chapman S."/>
            <person name="Cusick C."/>
            <person name="Shea T."/>
            <person name="Young S."/>
            <person name="Neafsey D."/>
            <person name="Nusbaum C."/>
            <person name="Birren B."/>
        </authorList>
    </citation>
    <scope>NUCLEOTIDE SEQUENCE</scope>
    <source>
        <strain evidence="2">9D6_DIV0238</strain>
    </source>
</reference>
<keyword evidence="3" id="KW-1185">Reference proteome</keyword>
<reference evidence="2" key="3">
    <citation type="submission" date="2024-03" db="EMBL/GenBank/DDBJ databases">
        <title>The Genome Sequence of Enterococcus sp. DIV0238c.</title>
        <authorList>
            <consortium name="The Broad Institute Genomics Platform"/>
            <consortium name="The Broad Institute Microbial Omics Core"/>
            <consortium name="The Broad Institute Genomic Center for Infectious Diseases"/>
            <person name="Earl A."/>
            <person name="Manson A."/>
            <person name="Gilmore M."/>
            <person name="Schwartman J."/>
            <person name="Shea T."/>
            <person name="Abouelleil A."/>
            <person name="Cao P."/>
            <person name="Chapman S."/>
            <person name="Cusick C."/>
            <person name="Young S."/>
            <person name="Neafsey D."/>
            <person name="Nusbaum C."/>
            <person name="Birren B."/>
        </authorList>
    </citation>
    <scope>NUCLEOTIDE SEQUENCE</scope>
    <source>
        <strain evidence="2">9D6_DIV0238</strain>
    </source>
</reference>
<gene>
    <name evidence="2" type="ORF">A5889_000563</name>
    <name evidence="1" type="ORF">A5889_001259</name>
</gene>
<reference evidence="1" key="1">
    <citation type="submission" date="2017-05" db="EMBL/GenBank/DDBJ databases">
        <title>The Genome Sequence of Enterococcus sp. 9D6_DIV0238.</title>
        <authorList>
            <consortium name="The Broad Institute Genomics Platform"/>
            <consortium name="The Broad Institute Genomic Center for Infectious Diseases"/>
            <person name="Earl A."/>
            <person name="Manson A."/>
            <person name="Schwartman J."/>
            <person name="Gilmore M."/>
            <person name="Abouelleil A."/>
            <person name="Cao P."/>
            <person name="Chapman S."/>
            <person name="Cusick C."/>
            <person name="Shea T."/>
            <person name="Young S."/>
            <person name="Neafsey D."/>
            <person name="Nusbaum C."/>
            <person name="Birren B."/>
        </authorList>
    </citation>
    <scope>NUCLEOTIDE SEQUENCE [LARGE SCALE GENOMIC DNA]</scope>
    <source>
        <strain evidence="1">9D6_DIV0238</strain>
    </source>
</reference>
<dbReference type="SUPFAM" id="SSF160527">
    <property type="entry name" value="V-type ATPase subunit E-like"/>
    <property type="match status" value="1"/>
</dbReference>
<dbReference type="EMBL" id="NIBQ01000001">
    <property type="protein sequence ID" value="OUZ35783.1"/>
    <property type="molecule type" value="Genomic_DNA"/>
</dbReference>
<protein>
    <submittedName>
        <fullName evidence="2">V/A-type H+/Na+-transporting ATPase subunit E</fullName>
    </submittedName>
</protein>
<dbReference type="EMBL" id="CP147246">
    <property type="protein sequence ID" value="WYJ93084.1"/>
    <property type="molecule type" value="Genomic_DNA"/>
</dbReference>
<accession>A0A200JF59</accession>
<dbReference type="AlphaFoldDB" id="A0A200JF59"/>
<dbReference type="OrthoDB" id="2166166at2"/>
<dbReference type="RefSeq" id="WP_087640350.1">
    <property type="nucleotide sequence ID" value="NZ_CP147246.1"/>
</dbReference>
<proteinExistence type="predicted"/>
<sequence>MDAIEKIVDQILEKGTAEVTDLKKVEYKRIDEAYAEQEEVLLLQEHKLIEKNSDQTIKAFKQKQNRQQLEIKQATLNQKQGYLEQLFLEAIKRMDRWNEDEFQVFTKQILDQLTLTGQAQLQLGEYSKGKLTEQWLENHKPNELELALLPEFIPGVGGFLIAQNGIEYNFLFPSLVQEIKRAESFSIAEMLFK</sequence>